<dbReference type="Gene3D" id="1.10.720.40">
    <property type="match status" value="1"/>
</dbReference>
<dbReference type="Gene3D" id="1.25.40.20">
    <property type="entry name" value="Ankyrin repeat-containing domain"/>
    <property type="match status" value="1"/>
</dbReference>
<dbReference type="Pfam" id="PF03020">
    <property type="entry name" value="LEM"/>
    <property type="match status" value="1"/>
</dbReference>
<proteinExistence type="predicted"/>
<accession>A0A1B0DA67</accession>
<dbReference type="SMART" id="SM00540">
    <property type="entry name" value="LEM"/>
    <property type="match status" value="1"/>
</dbReference>
<dbReference type="InterPro" id="IPR034998">
    <property type="entry name" value="ANKLE1"/>
</dbReference>
<dbReference type="Pfam" id="PF12796">
    <property type="entry name" value="Ank_2"/>
    <property type="match status" value="1"/>
</dbReference>
<organism evidence="1 2">
    <name type="scientific">Phlebotomus papatasi</name>
    <name type="common">Sandfly</name>
    <dbReference type="NCBI Taxonomy" id="29031"/>
    <lineage>
        <taxon>Eukaryota</taxon>
        <taxon>Metazoa</taxon>
        <taxon>Ecdysozoa</taxon>
        <taxon>Arthropoda</taxon>
        <taxon>Hexapoda</taxon>
        <taxon>Insecta</taxon>
        <taxon>Pterygota</taxon>
        <taxon>Neoptera</taxon>
        <taxon>Endopterygota</taxon>
        <taxon>Diptera</taxon>
        <taxon>Nematocera</taxon>
        <taxon>Psychodoidea</taxon>
        <taxon>Psychodidae</taxon>
        <taxon>Phlebotomus</taxon>
        <taxon>Phlebotomus</taxon>
    </lineage>
</organism>
<dbReference type="PROSITE" id="PS50088">
    <property type="entry name" value="ANK_REPEAT"/>
    <property type="match status" value="1"/>
</dbReference>
<dbReference type="EMBL" id="AJVK01004438">
    <property type="status" value="NOT_ANNOTATED_CDS"/>
    <property type="molecule type" value="Genomic_DNA"/>
</dbReference>
<dbReference type="Pfam" id="PF22945">
    <property type="entry name" value="LEM-3_GIY-YIG"/>
    <property type="match status" value="1"/>
</dbReference>
<dbReference type="GO" id="GO:0000712">
    <property type="term" value="P:resolution of meiotic recombination intermediates"/>
    <property type="evidence" value="ECO:0007669"/>
    <property type="project" value="TreeGrafter"/>
</dbReference>
<dbReference type="InterPro" id="IPR003887">
    <property type="entry name" value="LEM_dom"/>
</dbReference>
<dbReference type="GO" id="GO:0000724">
    <property type="term" value="P:double-strand break repair via homologous recombination"/>
    <property type="evidence" value="ECO:0007669"/>
    <property type="project" value="TreeGrafter"/>
</dbReference>
<keyword evidence="2" id="KW-1185">Reference proteome</keyword>
<dbReference type="SMART" id="SM00248">
    <property type="entry name" value="ANK"/>
    <property type="match status" value="2"/>
</dbReference>
<protein>
    <submittedName>
        <fullName evidence="1">Uncharacterized protein</fullName>
    </submittedName>
</protein>
<dbReference type="SUPFAM" id="SSF48403">
    <property type="entry name" value="Ankyrin repeat"/>
    <property type="match status" value="1"/>
</dbReference>
<dbReference type="GO" id="GO:0005654">
    <property type="term" value="C:nucleoplasm"/>
    <property type="evidence" value="ECO:0007669"/>
    <property type="project" value="TreeGrafter"/>
</dbReference>
<evidence type="ECO:0000313" key="2">
    <source>
        <dbReference type="Proteomes" id="UP000092462"/>
    </source>
</evidence>
<dbReference type="PANTHER" id="PTHR46427">
    <property type="entry name" value="ANKYRIN REPEAT AND LEM DOMAIN-CONTAINING PROTEIN 1"/>
    <property type="match status" value="1"/>
</dbReference>
<dbReference type="AlphaFoldDB" id="A0A1B0DA67"/>
<dbReference type="CDD" id="cd10454">
    <property type="entry name" value="GIY-YIG_COG3680_Meta"/>
    <property type="match status" value="1"/>
</dbReference>
<dbReference type="PANTHER" id="PTHR46427:SF1">
    <property type="entry name" value="ANKYRIN REPEAT AND LEM DOMAIN-CONTAINING PROTEIN 1"/>
    <property type="match status" value="1"/>
</dbReference>
<reference evidence="1" key="1">
    <citation type="submission" date="2022-08" db="UniProtKB">
        <authorList>
            <consortium name="EnsemblMetazoa"/>
        </authorList>
    </citation>
    <scope>IDENTIFICATION</scope>
    <source>
        <strain evidence="1">Israel</strain>
    </source>
</reference>
<dbReference type="Proteomes" id="UP000092462">
    <property type="component" value="Unassembled WGS sequence"/>
</dbReference>
<dbReference type="PROSITE" id="PS50297">
    <property type="entry name" value="ANK_REP_REGION"/>
    <property type="match status" value="1"/>
</dbReference>
<dbReference type="InterPro" id="IPR036770">
    <property type="entry name" value="Ankyrin_rpt-contain_sf"/>
</dbReference>
<dbReference type="GO" id="GO:0004520">
    <property type="term" value="F:DNA endonuclease activity"/>
    <property type="evidence" value="ECO:0007669"/>
    <property type="project" value="TreeGrafter"/>
</dbReference>
<name>A0A1B0DA67_PHLPP</name>
<dbReference type="InterPro" id="IPR011015">
    <property type="entry name" value="LEM/LEM-like_dom_sf"/>
</dbReference>
<dbReference type="PROSITE" id="PS50954">
    <property type="entry name" value="LEM"/>
    <property type="match status" value="1"/>
</dbReference>
<evidence type="ECO:0000313" key="1">
    <source>
        <dbReference type="EnsemblMetazoa" id="PPAI004572-PA"/>
    </source>
</evidence>
<sequence>MARLIPRSSEKLQFLGVCLIDSLEDEDFSSLQLLLEEYRANPSVIVKSMGYAAVHYVSGMENKTFANKASHLIFGEFDGDPNVQEVYGGMTPMHIAASNGNAVIFELLLQKGGNLEIVDEDGMAPLSYALQNRHAEVLEIAHKLIREQKLERKRQERGVLSPAIPSRLTPKNTAPNLDPSSPYYIYITHRRKTPSSATNSLQVPENKENDFVTPKKVNLFDLTSSNLQEFSKIYSEGSSSRKSFIESWRKKVYKSRSRESVNRTVEDIERMISYYDDLESNCQDLTSSPPPAETDTSTNVYTTANDSLADSALIRRSPRFSKDSVLQMVELYKHRDTENNIQFYEMKYRAPPSEDQKDKESDKNSSLSFAFNIPSDYETEALREELTALGDPPGPITKTTKQLYVKKLIQYKMNPELAQLAQKARDNIPKEKMKGIFQQPNNNWREGNVKTSFIYFLIDPRISNNLPATISRMKFEDAWLCFLKSIFYVGKGKCSRPYAHLYEAIKHFDDFYLHQHREQVPVTRNRKLTRIMNIWDSECGVVCLHVFHNILPVEAFTREASIIDCLGLEHLTNECSGKYYGPVESWPKRAKKQMAIGLLYKAMQIHLAEGENQLAPKDLLR</sequence>
<dbReference type="EMBL" id="AJVK01004439">
    <property type="status" value="NOT_ANNOTATED_CDS"/>
    <property type="molecule type" value="Genomic_DNA"/>
</dbReference>
<dbReference type="VEuPathDB" id="VectorBase:PPAPM1_005051"/>
<dbReference type="CDD" id="cd12934">
    <property type="entry name" value="LEM"/>
    <property type="match status" value="1"/>
</dbReference>
<dbReference type="VEuPathDB" id="VectorBase:PPAI004572"/>
<dbReference type="EnsemblMetazoa" id="PPAI004572-RA">
    <property type="protein sequence ID" value="PPAI004572-PA"/>
    <property type="gene ID" value="PPAI004572"/>
</dbReference>
<dbReference type="InterPro" id="IPR002110">
    <property type="entry name" value="Ankyrin_rpt"/>
</dbReference>
<dbReference type="GO" id="GO:0005737">
    <property type="term" value="C:cytoplasm"/>
    <property type="evidence" value="ECO:0007669"/>
    <property type="project" value="TreeGrafter"/>
</dbReference>
<dbReference type="SUPFAM" id="SSF63451">
    <property type="entry name" value="LEM domain"/>
    <property type="match status" value="1"/>
</dbReference>